<keyword evidence="2" id="KW-1185">Reference proteome</keyword>
<comment type="caution">
    <text evidence="1">The sequence shown here is derived from an EMBL/GenBank/DDBJ whole genome shotgun (WGS) entry which is preliminary data.</text>
</comment>
<proteinExistence type="predicted"/>
<name>A0ACB7GV66_MANES</name>
<protein>
    <submittedName>
        <fullName evidence="1">Uncharacterized protein</fullName>
    </submittedName>
</protein>
<evidence type="ECO:0000313" key="2">
    <source>
        <dbReference type="Proteomes" id="UP000091857"/>
    </source>
</evidence>
<reference evidence="2" key="1">
    <citation type="journal article" date="2016" name="Nat. Biotechnol.">
        <title>Sequencing wild and cultivated cassava and related species reveals extensive interspecific hybridization and genetic diversity.</title>
        <authorList>
            <person name="Bredeson J.V."/>
            <person name="Lyons J.B."/>
            <person name="Prochnik S.E."/>
            <person name="Wu G.A."/>
            <person name="Ha C.M."/>
            <person name="Edsinger-Gonzales E."/>
            <person name="Grimwood J."/>
            <person name="Schmutz J."/>
            <person name="Rabbi I.Y."/>
            <person name="Egesi C."/>
            <person name="Nauluvula P."/>
            <person name="Lebot V."/>
            <person name="Ndunguru J."/>
            <person name="Mkamilo G."/>
            <person name="Bart R.S."/>
            <person name="Setter T.L."/>
            <person name="Gleadow R.M."/>
            <person name="Kulakow P."/>
            <person name="Ferguson M.E."/>
            <person name="Rounsley S."/>
            <person name="Rokhsar D.S."/>
        </authorList>
    </citation>
    <scope>NUCLEOTIDE SEQUENCE [LARGE SCALE GENOMIC DNA]</scope>
    <source>
        <strain evidence="2">cv. AM560-2</strain>
    </source>
</reference>
<evidence type="ECO:0000313" key="1">
    <source>
        <dbReference type="EMBL" id="KAG8644263.1"/>
    </source>
</evidence>
<dbReference type="EMBL" id="CM004397">
    <property type="protein sequence ID" value="KAG8644263.1"/>
    <property type="molecule type" value="Genomic_DNA"/>
</dbReference>
<organism evidence="1 2">
    <name type="scientific">Manihot esculenta</name>
    <name type="common">Cassava</name>
    <name type="synonym">Jatropha manihot</name>
    <dbReference type="NCBI Taxonomy" id="3983"/>
    <lineage>
        <taxon>Eukaryota</taxon>
        <taxon>Viridiplantae</taxon>
        <taxon>Streptophyta</taxon>
        <taxon>Embryophyta</taxon>
        <taxon>Tracheophyta</taxon>
        <taxon>Spermatophyta</taxon>
        <taxon>Magnoliopsida</taxon>
        <taxon>eudicotyledons</taxon>
        <taxon>Gunneridae</taxon>
        <taxon>Pentapetalae</taxon>
        <taxon>rosids</taxon>
        <taxon>fabids</taxon>
        <taxon>Malpighiales</taxon>
        <taxon>Euphorbiaceae</taxon>
        <taxon>Crotonoideae</taxon>
        <taxon>Manihoteae</taxon>
        <taxon>Manihot</taxon>
    </lineage>
</organism>
<gene>
    <name evidence="1" type="ORF">MANES_11G111801v8</name>
</gene>
<accession>A0ACB7GV66</accession>
<sequence length="90" mass="10434">MQQLRSDLAKCRQDGQSIVLYFGKLKILWDEINNYDQILVCAGAGYKCNLTIEMKRKREEERVHQFLIGLDEEGYGTMQSHILSTDPLLI</sequence>
<dbReference type="Proteomes" id="UP000091857">
    <property type="component" value="Chromosome 11"/>
</dbReference>